<evidence type="ECO:0000313" key="1">
    <source>
        <dbReference type="EMBL" id="QIJ04115.1"/>
    </source>
</evidence>
<name>A0A6G7LR45_9GAMM</name>
<dbReference type="AlphaFoldDB" id="A0A6G7LR45"/>
<evidence type="ECO:0000313" key="2">
    <source>
        <dbReference type="Proteomes" id="UP000502117"/>
    </source>
</evidence>
<gene>
    <name evidence="1" type="ORF">GII14_08025</name>
</gene>
<protein>
    <submittedName>
        <fullName evidence="1">Uncharacterized protein</fullName>
    </submittedName>
</protein>
<dbReference type="EMBL" id="CP045857">
    <property type="protein sequence ID" value="QIJ04115.1"/>
    <property type="molecule type" value="Genomic_DNA"/>
</dbReference>
<accession>A0A6G7LR45</accession>
<proteinExistence type="predicted"/>
<dbReference type="RefSeq" id="WP_165564827.1">
    <property type="nucleotide sequence ID" value="NZ_CP045857.1"/>
</dbReference>
<dbReference type="Proteomes" id="UP000502117">
    <property type="component" value="Chromosome"/>
</dbReference>
<sequence length="146" mass="16650">MLTVEMKSKIEEEVRYGKERISGIRMYRILGCHLDDNEELWVAALAHFAHCRNVASEKLARSIALEQDIKLRQAQREVKCENQRLKKSRNQCFSAIRARIQYVLKGDCLTITLPKGAVAGMKPAKVVRAHLRSKGIFRTGRTLLDG</sequence>
<dbReference type="KEGG" id="schk:GII14_08025"/>
<organism evidence="1 2">
    <name type="scientific">Shewanella chilikensis</name>
    <dbReference type="NCBI Taxonomy" id="558541"/>
    <lineage>
        <taxon>Bacteria</taxon>
        <taxon>Pseudomonadati</taxon>
        <taxon>Pseudomonadota</taxon>
        <taxon>Gammaproteobacteria</taxon>
        <taxon>Alteromonadales</taxon>
        <taxon>Shewanellaceae</taxon>
        <taxon>Shewanella</taxon>
    </lineage>
</organism>
<reference evidence="1 2" key="1">
    <citation type="submission" date="2019-11" db="EMBL/GenBank/DDBJ databases">
        <title>Complete Genome Sequence of Shewanella chilikensis Strain DC57, Isolated from Corroded Seal Rings at a floating production facility in Australia.</title>
        <authorList>
            <person name="Salgar-Chaparro S.J."/>
            <person name="Castillo-Villamizar G.A."/>
            <person name="Poehlein A."/>
            <person name="Daniel R."/>
            <person name="Machuca L."/>
        </authorList>
    </citation>
    <scope>NUCLEOTIDE SEQUENCE [LARGE SCALE GENOMIC DNA]</scope>
    <source>
        <strain evidence="1 2">DC57</strain>
    </source>
</reference>